<organism evidence="1">
    <name type="scientific">marine sediment metagenome</name>
    <dbReference type="NCBI Taxonomy" id="412755"/>
    <lineage>
        <taxon>unclassified sequences</taxon>
        <taxon>metagenomes</taxon>
        <taxon>ecological metagenomes</taxon>
    </lineage>
</organism>
<sequence length="106" mass="12617">MITTRIEMVEKKITTYKCDFCDKFSEGNSGCCGVRPIMICKICNKDICYKHRHWYSEDDWDDYPYGFYACPKCEPTTTLAWDWAMEHAGRHDDMIEVTMERLEMFS</sequence>
<dbReference type="AlphaFoldDB" id="A0A0F9AL66"/>
<evidence type="ECO:0000313" key="1">
    <source>
        <dbReference type="EMBL" id="KKK72916.1"/>
    </source>
</evidence>
<comment type="caution">
    <text evidence="1">The sequence shown here is derived from an EMBL/GenBank/DDBJ whole genome shotgun (WGS) entry which is preliminary data.</text>
</comment>
<gene>
    <name evidence="1" type="ORF">LCGC14_2899070</name>
</gene>
<reference evidence="1" key="1">
    <citation type="journal article" date="2015" name="Nature">
        <title>Complex archaea that bridge the gap between prokaryotes and eukaryotes.</title>
        <authorList>
            <person name="Spang A."/>
            <person name="Saw J.H."/>
            <person name="Jorgensen S.L."/>
            <person name="Zaremba-Niedzwiedzka K."/>
            <person name="Martijn J."/>
            <person name="Lind A.E."/>
            <person name="van Eijk R."/>
            <person name="Schleper C."/>
            <person name="Guy L."/>
            <person name="Ettema T.J."/>
        </authorList>
    </citation>
    <scope>NUCLEOTIDE SEQUENCE</scope>
</reference>
<dbReference type="EMBL" id="LAZR01057017">
    <property type="protein sequence ID" value="KKK72916.1"/>
    <property type="molecule type" value="Genomic_DNA"/>
</dbReference>
<name>A0A0F9AL66_9ZZZZ</name>
<proteinExistence type="predicted"/>
<accession>A0A0F9AL66</accession>
<protein>
    <submittedName>
        <fullName evidence="1">Uncharacterized protein</fullName>
    </submittedName>
</protein>